<evidence type="ECO:0000313" key="1">
    <source>
        <dbReference type="EMBL" id="VBB46403.1"/>
    </source>
</evidence>
<gene>
    <name evidence="1" type="ORF">TRIP_B40270</name>
</gene>
<dbReference type="AlphaFoldDB" id="A0A653AE99"/>
<proteinExistence type="predicted"/>
<organism evidence="1">
    <name type="scientific">Uncultured Desulfatiglans sp</name>
    <dbReference type="NCBI Taxonomy" id="1748965"/>
    <lineage>
        <taxon>Bacteria</taxon>
        <taxon>Pseudomonadati</taxon>
        <taxon>Thermodesulfobacteriota</taxon>
        <taxon>Desulfobacteria</taxon>
        <taxon>Desulfatiglandales</taxon>
        <taxon>Desulfatiglandaceae</taxon>
        <taxon>Desulfatiglans</taxon>
        <taxon>environmental samples</taxon>
    </lineage>
</organism>
<accession>A0A653AE99</accession>
<name>A0A653AE99_UNCDX</name>
<sequence length="65" mass="7184">MEEIVKIDLNGYEKNPDGSWTAVKNSDIVTKSGGFIRIAPGMSFRKGVRIWGLDVVEVLDKMSAN</sequence>
<dbReference type="EMBL" id="UPXX01000031">
    <property type="protein sequence ID" value="VBB46403.1"/>
    <property type="molecule type" value="Genomic_DNA"/>
</dbReference>
<reference evidence="1" key="1">
    <citation type="submission" date="2018-07" db="EMBL/GenBank/DDBJ databases">
        <authorList>
            <consortium name="Genoscope - CEA"/>
            <person name="William W."/>
        </authorList>
    </citation>
    <scope>NUCLEOTIDE SEQUENCE</scope>
    <source>
        <strain evidence="1">IK1</strain>
    </source>
</reference>
<protein>
    <submittedName>
        <fullName evidence="1">Uncharacterized protein</fullName>
    </submittedName>
</protein>